<protein>
    <recommendedName>
        <fullName evidence="3">Pilus assembly protein</fullName>
    </recommendedName>
</protein>
<proteinExistence type="predicted"/>
<accession>A0ABV4NDS9</accession>
<evidence type="ECO:0000313" key="2">
    <source>
        <dbReference type="Proteomes" id="UP001570417"/>
    </source>
</evidence>
<comment type="caution">
    <text evidence="1">The sequence shown here is derived from an EMBL/GenBank/DDBJ whole genome shotgun (WGS) entry which is preliminary data.</text>
</comment>
<sequence length="442" mass="47633">MNKMKQKGAISLLVTSVLLLSALIVSFGMYRGVFHQIKVAQNEVKAKKVHWVLEGGVECGFSLVNEANSTTVNESVCEGAMSELESLDVVVGIPNKIIATNGNSTISKAFKLSGSSASGAMKSSSNVYFAGGYSAYPDPGVSAGGNKWECTILRYRDKLKVFGAVVNQTLVDSVPPYNGFPTGQSCLNSHYTSGAIGNHDLPPGLKSDFIKDSTFEPFEDLFGTPREQWLDVMYDSNFDRIGTSLPASKPDNKNDLPVAAFSASCGSDIEASITNGNDLIWVYGGCHLDDSALTAIDNAIAGHASDGVILLIHNGILSTSGSHEFKGMLYHFVSGSMNSSLEYIPDYTPSDSDWQSTGTVQYSNLVGVVDHTPSHLPDVSVTDVSYYQDGAFNPLGGYVMDFPDTYAVFRSSMSFTYNKDVIDGPLGKLRKTRWIEGSWNDL</sequence>
<name>A0ABV4NDS9_9VIBR</name>
<dbReference type="Proteomes" id="UP001570417">
    <property type="component" value="Unassembled WGS sequence"/>
</dbReference>
<evidence type="ECO:0000313" key="1">
    <source>
        <dbReference type="EMBL" id="MFA0569483.1"/>
    </source>
</evidence>
<organism evidence="1 2">
    <name type="scientific">Vibrio gallaecicus</name>
    <dbReference type="NCBI Taxonomy" id="552386"/>
    <lineage>
        <taxon>Bacteria</taxon>
        <taxon>Pseudomonadati</taxon>
        <taxon>Pseudomonadota</taxon>
        <taxon>Gammaproteobacteria</taxon>
        <taxon>Vibrionales</taxon>
        <taxon>Vibrionaceae</taxon>
        <taxon>Vibrio</taxon>
    </lineage>
</organism>
<reference evidence="1 2" key="1">
    <citation type="journal article" date="2024" name="ISME J.">
        <title>Tailless and filamentous prophages are predominant in marine Vibrio.</title>
        <authorList>
            <person name="Steensen K."/>
            <person name="Seneca J."/>
            <person name="Bartlau N."/>
            <person name="Yu X.A."/>
            <person name="Hussain F.A."/>
            <person name="Polz M.F."/>
        </authorList>
    </citation>
    <scope>NUCLEOTIDE SEQUENCE [LARGE SCALE GENOMIC DNA]</scope>
    <source>
        <strain evidence="1 2">10N.222.51.A1</strain>
    </source>
</reference>
<keyword evidence="2" id="KW-1185">Reference proteome</keyword>
<gene>
    <name evidence="1" type="ORF">AB4566_14515</name>
</gene>
<dbReference type="EMBL" id="JBFRUW010000055">
    <property type="protein sequence ID" value="MFA0569483.1"/>
    <property type="molecule type" value="Genomic_DNA"/>
</dbReference>
<evidence type="ECO:0008006" key="3">
    <source>
        <dbReference type="Google" id="ProtNLM"/>
    </source>
</evidence>
<dbReference type="RefSeq" id="WP_372266643.1">
    <property type="nucleotide sequence ID" value="NZ_JBFRUW010000055.1"/>
</dbReference>